<dbReference type="InterPro" id="IPR020080">
    <property type="entry name" value="OM_adhesin/peptidase_omptin"/>
</dbReference>
<dbReference type="AlphaFoldDB" id="A0A7T3V5C5"/>
<keyword evidence="1" id="KW-0732">Signal</keyword>
<dbReference type="Proteomes" id="UP000595224">
    <property type="component" value="Chromosome"/>
</dbReference>
<evidence type="ECO:0000313" key="2">
    <source>
        <dbReference type="EMBL" id="QQA01363.1"/>
    </source>
</evidence>
<evidence type="ECO:0000256" key="1">
    <source>
        <dbReference type="SAM" id="SignalP"/>
    </source>
</evidence>
<protein>
    <submittedName>
        <fullName evidence="2">Omptin family outer membrane protease</fullName>
    </submittedName>
</protein>
<organism evidence="2 3">
    <name type="scientific">Treponema peruense</name>
    <dbReference type="NCBI Taxonomy" id="2787628"/>
    <lineage>
        <taxon>Bacteria</taxon>
        <taxon>Pseudomonadati</taxon>
        <taxon>Spirochaetota</taxon>
        <taxon>Spirochaetia</taxon>
        <taxon>Spirochaetales</taxon>
        <taxon>Treponemataceae</taxon>
        <taxon>Treponema</taxon>
    </lineage>
</organism>
<keyword evidence="2" id="KW-0645">Protease</keyword>
<dbReference type="KEGG" id="tper:IWA51_01720"/>
<gene>
    <name evidence="2" type="ORF">IWA51_01720</name>
</gene>
<evidence type="ECO:0000313" key="3">
    <source>
        <dbReference type="Proteomes" id="UP000595224"/>
    </source>
</evidence>
<feature type="chain" id="PRO_5032317447" evidence="1">
    <location>
        <begin position="24"/>
        <end position="330"/>
    </location>
</feature>
<keyword evidence="3" id="KW-1185">Reference proteome</keyword>
<dbReference type="RefSeq" id="WP_198442904.1">
    <property type="nucleotide sequence ID" value="NZ_CBCSHE010000021.1"/>
</dbReference>
<dbReference type="EMBL" id="CP064936">
    <property type="protein sequence ID" value="QQA01363.1"/>
    <property type="molecule type" value="Genomic_DNA"/>
</dbReference>
<dbReference type="InterPro" id="IPR053724">
    <property type="entry name" value="OMP_A26_sf"/>
</dbReference>
<accession>A0A7T3V5C5</accession>
<dbReference type="SUPFAM" id="SSF69917">
    <property type="entry name" value="OMPT-like"/>
    <property type="match status" value="1"/>
</dbReference>
<dbReference type="GO" id="GO:0004190">
    <property type="term" value="F:aspartic-type endopeptidase activity"/>
    <property type="evidence" value="ECO:0007669"/>
    <property type="project" value="InterPro"/>
</dbReference>
<proteinExistence type="predicted"/>
<keyword evidence="2" id="KW-0378">Hydrolase</keyword>
<dbReference type="GO" id="GO:0006508">
    <property type="term" value="P:proteolysis"/>
    <property type="evidence" value="ECO:0007669"/>
    <property type="project" value="UniProtKB-KW"/>
</dbReference>
<sequence length="330" mass="36970">MKKLRAGILTTAVLLFKCASLNAQNFFGLEVTPFFTIRSGSQYEYVYTNTYSDGATLSLLDWQQNPILFGGAKAAVRLGRFSLSGQASAAVPGTDAGFVTDYDWKNLELTRDTTLQKICTNYSKSTCTVNADYFLSARALFCLKKTHSFSISPFAELEYTYSHYQADGGILKYGAKDSKTNTYSSYETAEEESMTGTVLSLQRIEYFTWAGLELKWDTFRGTKILFEIAACPYANIQSLDYHALRYTYFLDLMEGFFCGIKASLGLETELTKRLSLCISAQILDTSTIDGNTRVKSYSSKYFSDFISSKKDCGSSFSFFDFSTGFKIILF</sequence>
<name>A0A7T3V5C5_9SPIR</name>
<feature type="signal peptide" evidence="1">
    <location>
        <begin position="1"/>
        <end position="23"/>
    </location>
</feature>
<dbReference type="Gene3D" id="2.40.128.90">
    <property type="entry name" value="OMPT-like"/>
    <property type="match status" value="1"/>
</dbReference>
<reference evidence="2 3" key="1">
    <citation type="submission" date="2020-11" db="EMBL/GenBank/DDBJ databases">
        <title>Treponema Peruensis nv. sp., first commensal Treponema isolated from human feces.</title>
        <authorList>
            <person name="Belkhou C."/>
            <person name="Raes J."/>
        </authorList>
    </citation>
    <scope>NUCLEOTIDE SEQUENCE [LARGE SCALE GENOMIC DNA]</scope>
    <source>
        <strain evidence="2 3">RCC2812</strain>
    </source>
</reference>